<keyword evidence="1" id="KW-0611">Plant defense</keyword>
<feature type="domain" description="Disease resistance protein At4g27190-like leucine-rich repeats" evidence="2">
    <location>
        <begin position="765"/>
        <end position="880"/>
    </location>
</feature>
<sequence length="1024" mass="117903">MHDVVRYVAIIIGSKDRNMFTMRDNGGLKAWPDVDSLKRCQAFSIFGGDIDKLPNEMECPELKLFHVCLEDCSWQIPDTFFQGIDKLEVLDLTNMQLSSLPLSLLLLRNLHTLCLDGCVLGDISGIGELKNLVILSFLNSKISKLPREIGSLVRLRLLDLSNCSKLEMIPPNVISSLVKLEELYMENSFVQWEFEGDLNDERKNANLAELKHLSNLTTLEIQIPDANNLPKDLAFEKLERYKIYIGHAWGRTDSADQSSRTLKLKLNSSFQSKFWIKMLLKRMENLHLDELDGVKSVIPEIDEEGFQQLMHLRIQNNGEIKHILNLRTPVIAFPTLETFVLENMISLEEICHGKLCLTSFKNLRVLKVISCEKLRYVFSSSIARGIPLLEELEVKSCNNMCAIVVKEEEQGIKDRDRIWFRRLETLVLEDIPKLESFLSTEHSFMRDGREINHDPDRPLLHDQVAFPSLKSLIIKGLPKIKHVWSLKSFFPTSVISHMEQLRIICIEDCGVEEIVADEGGREAIPRFVFPQVARLDLRNLHRLKWFYKGVDVSKWPMLKEMWIEECEKVRIFASRVVNFQETVEERQSGMSVKQPLFLVDEHSFPSLESLYIWSMDMLEIIWQDQVTASSFSNIQELWIDSCQKLLHVFPSNLLTTTFIQSLSILRIEECSSLETIFEKLEAGQNGKESQSLIALKSRTTEESVTREDGGSARHFVLPTLTQVTLIRLPKLKWILEGEHTTLEWPSLKILRLWDICEQVVNMIFVIKECTFPNLELLSLMDFNRTIRPSDFPPSFLTGMPNLLEFKVYDSGWEEIFPYELLDPEVQVVTVPRLRRLVLARLPMLAHLWKEDTQPCPLFYNLEFLKVRKCNKLRILVPSSVFLQNLTDLDVSNCHGLINLVTSSTARTLLQLKKMTISKCKRITKIVAMEDGKANVVITFNKLTYLEVDGLPNLTNFCSGAYFFGFPSLEKLIVSCCPEMKTFCQGILSTPKLKGVQATKDDSHWEHDLNTTTLRLWESNHDDTQ</sequence>
<feature type="domain" description="Disease resistance protein At4g27190-like leucine-rich repeats" evidence="2">
    <location>
        <begin position="265"/>
        <end position="398"/>
    </location>
</feature>
<dbReference type="EMBL" id="CM031830">
    <property type="protein sequence ID" value="KAG6708282.1"/>
    <property type="molecule type" value="Genomic_DNA"/>
</dbReference>
<feature type="domain" description="Disease resistance protein At4g27190-like leucine-rich repeats" evidence="2">
    <location>
        <begin position="882"/>
        <end position="981"/>
    </location>
</feature>
<name>A0A922ET89_CARIL</name>
<dbReference type="InterPro" id="IPR050905">
    <property type="entry name" value="Plant_NBS-LRR"/>
</dbReference>
<dbReference type="PANTHER" id="PTHR33463:SF215">
    <property type="entry name" value="NB-ARC DOMAIN DISEASE RESISTANCE PROTEIN"/>
    <property type="match status" value="1"/>
</dbReference>
<dbReference type="AlphaFoldDB" id="A0A922ET89"/>
<organism evidence="3 4">
    <name type="scientific">Carya illinoinensis</name>
    <name type="common">Pecan</name>
    <dbReference type="NCBI Taxonomy" id="32201"/>
    <lineage>
        <taxon>Eukaryota</taxon>
        <taxon>Viridiplantae</taxon>
        <taxon>Streptophyta</taxon>
        <taxon>Embryophyta</taxon>
        <taxon>Tracheophyta</taxon>
        <taxon>Spermatophyta</taxon>
        <taxon>Magnoliopsida</taxon>
        <taxon>eudicotyledons</taxon>
        <taxon>Gunneridae</taxon>
        <taxon>Pentapetalae</taxon>
        <taxon>rosids</taxon>
        <taxon>fabids</taxon>
        <taxon>Fagales</taxon>
        <taxon>Juglandaceae</taxon>
        <taxon>Carya</taxon>
    </lineage>
</organism>
<evidence type="ECO:0000259" key="2">
    <source>
        <dbReference type="Pfam" id="PF23247"/>
    </source>
</evidence>
<comment type="caution">
    <text evidence="3">The sequence shown here is derived from an EMBL/GenBank/DDBJ whole genome shotgun (WGS) entry which is preliminary data.</text>
</comment>
<feature type="domain" description="Disease resistance protein At4g27190-like leucine-rich repeats" evidence="2">
    <location>
        <begin position="610"/>
        <end position="763"/>
    </location>
</feature>
<dbReference type="PANTHER" id="PTHR33463">
    <property type="entry name" value="NB-ARC DOMAIN-CONTAINING PROTEIN-RELATED"/>
    <property type="match status" value="1"/>
</dbReference>
<protein>
    <recommendedName>
        <fullName evidence="2">Disease resistance protein At4g27190-like leucine-rich repeats domain-containing protein</fullName>
    </recommendedName>
</protein>
<accession>A0A922ET89</accession>
<evidence type="ECO:0000256" key="1">
    <source>
        <dbReference type="ARBA" id="ARBA00022821"/>
    </source>
</evidence>
<reference evidence="3" key="1">
    <citation type="submission" date="2021-01" db="EMBL/GenBank/DDBJ databases">
        <authorList>
            <person name="Lovell J.T."/>
            <person name="Bentley N."/>
            <person name="Bhattarai G."/>
            <person name="Jenkins J.W."/>
            <person name="Sreedasyam A."/>
            <person name="Alarcon Y."/>
            <person name="Bock C."/>
            <person name="Boston L."/>
            <person name="Carlson J."/>
            <person name="Cervantes K."/>
            <person name="Clermont K."/>
            <person name="Krom N."/>
            <person name="Kubenka K."/>
            <person name="Mamidi S."/>
            <person name="Mattison C."/>
            <person name="Monteros M."/>
            <person name="Pisani C."/>
            <person name="Plott C."/>
            <person name="Rajasekar S."/>
            <person name="Rhein H.S."/>
            <person name="Rohla C."/>
            <person name="Song M."/>
            <person name="Hilaire R.S."/>
            <person name="Shu S."/>
            <person name="Wells L."/>
            <person name="Wang X."/>
            <person name="Webber J."/>
            <person name="Heerema R.J."/>
            <person name="Klein P."/>
            <person name="Conner P."/>
            <person name="Grauke L."/>
            <person name="Grimwood J."/>
            <person name="Schmutz J."/>
            <person name="Randall J.J."/>
        </authorList>
    </citation>
    <scope>NUCLEOTIDE SEQUENCE</scope>
    <source>
        <tissue evidence="3">Leaf</tissue>
    </source>
</reference>
<evidence type="ECO:0000313" key="4">
    <source>
        <dbReference type="Proteomes" id="UP000811246"/>
    </source>
</evidence>
<dbReference type="InterPro" id="IPR057135">
    <property type="entry name" value="At4g27190-like_LRR"/>
</dbReference>
<evidence type="ECO:0000313" key="3">
    <source>
        <dbReference type="EMBL" id="KAG6708282.1"/>
    </source>
</evidence>
<dbReference type="Pfam" id="PF23247">
    <property type="entry name" value="LRR_RPS2"/>
    <property type="match status" value="4"/>
</dbReference>
<dbReference type="Proteomes" id="UP000811246">
    <property type="component" value="Chromosome 6"/>
</dbReference>
<proteinExistence type="predicted"/>
<gene>
    <name evidence="3" type="ORF">I3842_06G073100</name>
</gene>